<feature type="domain" description="DUF6268" evidence="2">
    <location>
        <begin position="37"/>
        <end position="284"/>
    </location>
</feature>
<gene>
    <name evidence="3" type="ORF">SAMN04488513_102504</name>
</gene>
<dbReference type="InterPro" id="IPR046235">
    <property type="entry name" value="DUF6268"/>
</dbReference>
<dbReference type="AlphaFoldDB" id="A0A1M6FP86"/>
<dbReference type="RefSeq" id="WP_072991324.1">
    <property type="nucleotide sequence ID" value="NZ_FQYU01000002.1"/>
</dbReference>
<keyword evidence="4" id="KW-1185">Reference proteome</keyword>
<accession>A0A1M6FP86</accession>
<dbReference type="OrthoDB" id="1114906at2"/>
<evidence type="ECO:0000313" key="3">
    <source>
        <dbReference type="EMBL" id="SHI99531.1"/>
    </source>
</evidence>
<dbReference type="Proteomes" id="UP000184543">
    <property type="component" value="Unassembled WGS sequence"/>
</dbReference>
<evidence type="ECO:0000313" key="4">
    <source>
        <dbReference type="Proteomes" id="UP000184543"/>
    </source>
</evidence>
<keyword evidence="1" id="KW-0732">Signal</keyword>
<name>A0A1M6FP86_9FLAO</name>
<dbReference type="STRING" id="192903.SAMN04488513_102504"/>
<feature type="signal peptide" evidence="1">
    <location>
        <begin position="1"/>
        <end position="18"/>
    </location>
</feature>
<reference evidence="4" key="1">
    <citation type="submission" date="2016-11" db="EMBL/GenBank/DDBJ databases">
        <authorList>
            <person name="Varghese N."/>
            <person name="Submissions S."/>
        </authorList>
    </citation>
    <scope>NUCLEOTIDE SEQUENCE [LARGE SCALE GENOMIC DNA]</scope>
    <source>
        <strain evidence="4">DSM 19858</strain>
    </source>
</reference>
<dbReference type="EMBL" id="FQYU01000002">
    <property type="protein sequence ID" value="SHI99531.1"/>
    <property type="molecule type" value="Genomic_DNA"/>
</dbReference>
<protein>
    <recommendedName>
        <fullName evidence="2">DUF6268 domain-containing protein</fullName>
    </recommendedName>
</protein>
<organism evidence="3 4">
    <name type="scientific">Pseudozobellia thermophila</name>
    <dbReference type="NCBI Taxonomy" id="192903"/>
    <lineage>
        <taxon>Bacteria</taxon>
        <taxon>Pseudomonadati</taxon>
        <taxon>Bacteroidota</taxon>
        <taxon>Flavobacteriia</taxon>
        <taxon>Flavobacteriales</taxon>
        <taxon>Flavobacteriaceae</taxon>
        <taxon>Pseudozobellia</taxon>
    </lineage>
</organism>
<dbReference type="Pfam" id="PF19783">
    <property type="entry name" value="DUF6268"/>
    <property type="match status" value="1"/>
</dbReference>
<evidence type="ECO:0000256" key="1">
    <source>
        <dbReference type="SAM" id="SignalP"/>
    </source>
</evidence>
<sequence>MKKALIFLSVLASGMAYAQETDGVYVDAQLLPGSDVGSVLKLEAGLTVPLINTAKEKLTLGGKVQQTAFDFVDKDVPFETDQIENFNSFGIKFTYQRNLSDTWALNLMGETQIASNFDENEIKTDDIFFNGLLTFDRYNDENNSMWTFGAAYDIRYGLYYPIPVLAYTKRMDEAWAYKLGVPDSRVKYSVGGNHEFEGFATLTGFTGNINDDIDIYKQEYTGTLRQTNVLLGLGYTLRFWDRFKATLEGGYTAYNQMQVRDYDNELIYDFEMPNSFYLNVGLKYTFDSKARVNRVY</sequence>
<proteinExistence type="predicted"/>
<evidence type="ECO:0000259" key="2">
    <source>
        <dbReference type="Pfam" id="PF19783"/>
    </source>
</evidence>
<feature type="chain" id="PRO_5013087615" description="DUF6268 domain-containing protein" evidence="1">
    <location>
        <begin position="19"/>
        <end position="296"/>
    </location>
</feature>